<evidence type="ECO:0000313" key="3">
    <source>
        <dbReference type="EMBL" id="CAD7247161.1"/>
    </source>
</evidence>
<dbReference type="OrthoDB" id="10054715at2759"/>
<dbReference type="EMBL" id="LR900878">
    <property type="protein sequence ID" value="CAD7247161.1"/>
    <property type="molecule type" value="Genomic_DNA"/>
</dbReference>
<dbReference type="Proteomes" id="UP000677054">
    <property type="component" value="Unassembled WGS sequence"/>
</dbReference>
<dbReference type="InterPro" id="IPR031601">
    <property type="entry name" value="CCD48"/>
</dbReference>
<proteinExistence type="predicted"/>
<organism evidence="3">
    <name type="scientific">Darwinula stevensoni</name>
    <dbReference type="NCBI Taxonomy" id="69355"/>
    <lineage>
        <taxon>Eukaryota</taxon>
        <taxon>Metazoa</taxon>
        <taxon>Ecdysozoa</taxon>
        <taxon>Arthropoda</taxon>
        <taxon>Crustacea</taxon>
        <taxon>Oligostraca</taxon>
        <taxon>Ostracoda</taxon>
        <taxon>Podocopa</taxon>
        <taxon>Podocopida</taxon>
        <taxon>Darwinulocopina</taxon>
        <taxon>Darwinuloidea</taxon>
        <taxon>Darwinulidae</taxon>
        <taxon>Darwinula</taxon>
    </lineage>
</organism>
<gene>
    <name evidence="3" type="ORF">DSTB1V02_LOCUS6995</name>
</gene>
<evidence type="ECO:0000256" key="1">
    <source>
        <dbReference type="SAM" id="Coils"/>
    </source>
</evidence>
<dbReference type="Pfam" id="PF15799">
    <property type="entry name" value="CCD48"/>
    <property type="match status" value="1"/>
</dbReference>
<feature type="compositionally biased region" description="Low complexity" evidence="2">
    <location>
        <begin position="74"/>
        <end position="88"/>
    </location>
</feature>
<feature type="compositionally biased region" description="Basic and acidic residues" evidence="2">
    <location>
        <begin position="19"/>
        <end position="59"/>
    </location>
</feature>
<dbReference type="SUPFAM" id="SSF57997">
    <property type="entry name" value="Tropomyosin"/>
    <property type="match status" value="1"/>
</dbReference>
<protein>
    <submittedName>
        <fullName evidence="3">Uncharacterized protein</fullName>
    </submittedName>
</protein>
<name>A0A7R9A4B7_9CRUS</name>
<evidence type="ECO:0000313" key="4">
    <source>
        <dbReference type="Proteomes" id="UP000677054"/>
    </source>
</evidence>
<evidence type="ECO:0000256" key="2">
    <source>
        <dbReference type="SAM" id="MobiDB-lite"/>
    </source>
</evidence>
<accession>A0A7R9A4B7</accession>
<keyword evidence="1" id="KW-0175">Coiled coil</keyword>
<feature type="compositionally biased region" description="Basic and acidic residues" evidence="2">
    <location>
        <begin position="298"/>
        <end position="327"/>
    </location>
</feature>
<feature type="coiled-coil region" evidence="1">
    <location>
        <begin position="339"/>
        <end position="415"/>
    </location>
</feature>
<sequence length="475" mass="54531">MRMAKFVSGRFRSSSGDRNGAEKQEKPKIHPLDNLMRELTEMGRPETGRPETGRPDKPSPDSQRIWSKPPRPSPTSSRTARIRPTATTNGSFQSDFSLEEELEETSSALKRSQKELQDARNDLNEARSQLADTQYRLQCTQVQLNQRDTELHRTRANLQDAHSLLSACRVELQRLQRELQDAQDRLRESQDHLVEWERDALRKEALIQRLAVQRKRLLGDLQKTRNLLAASLLRVRQLESESQRVPALEARILQLEREQRADVGGDGEGEAAGTRAEEGKPRIRPHSGGDSGLFSDEDPSKERHSGESISTLDRERPRPERPKRSTDEEATGSPAPPSLQQMEAQLEWLDAQFHRAEMEWDQERHLLVTELKGSQDTVEALTTEIRQLDAERIRLLELEQRLRDVLHALRELDQMNVSRRALGRLIMAAVEQSVDPLTHECCPTRFLSHLHHSAQHFERHDDLMRLALLRQSTIT</sequence>
<dbReference type="EMBL" id="CAJPEV010001361">
    <property type="protein sequence ID" value="CAG0892233.1"/>
    <property type="molecule type" value="Genomic_DNA"/>
</dbReference>
<keyword evidence="4" id="KW-1185">Reference proteome</keyword>
<reference evidence="3" key="1">
    <citation type="submission" date="2020-11" db="EMBL/GenBank/DDBJ databases">
        <authorList>
            <person name="Tran Van P."/>
        </authorList>
    </citation>
    <scope>NUCLEOTIDE SEQUENCE</scope>
</reference>
<feature type="region of interest" description="Disordered" evidence="2">
    <location>
        <begin position="259"/>
        <end position="338"/>
    </location>
</feature>
<feature type="region of interest" description="Disordered" evidence="2">
    <location>
        <begin position="1"/>
        <end position="121"/>
    </location>
</feature>
<dbReference type="AlphaFoldDB" id="A0A7R9A4B7"/>
<feature type="compositionally biased region" description="Basic and acidic residues" evidence="2">
    <location>
        <begin position="112"/>
        <end position="121"/>
    </location>
</feature>